<proteinExistence type="predicted"/>
<dbReference type="Proteomes" id="UP000195570">
    <property type="component" value="Unassembled WGS sequence"/>
</dbReference>
<keyword evidence="1" id="KW-0732">Signal</keyword>
<protein>
    <submittedName>
        <fullName evidence="2">Uncharacterized protein</fullName>
    </submittedName>
</protein>
<dbReference type="GeneID" id="92374872"/>
<name>A0A1G4IB96_TRYEQ</name>
<feature type="chain" id="PRO_5009235500" evidence="1">
    <location>
        <begin position="20"/>
        <end position="265"/>
    </location>
</feature>
<dbReference type="AlphaFoldDB" id="A0A1G4IB96"/>
<dbReference type="VEuPathDB" id="TriTrypDB:TEOVI_000093200"/>
<evidence type="ECO:0000256" key="1">
    <source>
        <dbReference type="SAM" id="SignalP"/>
    </source>
</evidence>
<keyword evidence="3" id="KW-1185">Reference proteome</keyword>
<gene>
    <name evidence="2" type="ORF">TEOVI_000093200</name>
</gene>
<dbReference type="EMBL" id="CZPT02001198">
    <property type="protein sequence ID" value="SCU69366.1"/>
    <property type="molecule type" value="Genomic_DNA"/>
</dbReference>
<dbReference type="RefSeq" id="XP_067080351.1">
    <property type="nucleotide sequence ID" value="XM_067224250.1"/>
</dbReference>
<accession>A0A1G4IB96</accession>
<organism evidence="2 3">
    <name type="scientific">Trypanosoma equiperdum</name>
    <dbReference type="NCBI Taxonomy" id="5694"/>
    <lineage>
        <taxon>Eukaryota</taxon>
        <taxon>Discoba</taxon>
        <taxon>Euglenozoa</taxon>
        <taxon>Kinetoplastea</taxon>
        <taxon>Metakinetoplastina</taxon>
        <taxon>Trypanosomatida</taxon>
        <taxon>Trypanosomatidae</taxon>
        <taxon>Trypanosoma</taxon>
    </lineage>
</organism>
<feature type="signal peptide" evidence="1">
    <location>
        <begin position="1"/>
        <end position="19"/>
    </location>
</feature>
<comment type="caution">
    <text evidence="2">The sequence shown here is derived from an EMBL/GenBank/DDBJ whole genome shotgun (WGS) entry which is preliminary data.</text>
</comment>
<evidence type="ECO:0000313" key="3">
    <source>
        <dbReference type="Proteomes" id="UP000195570"/>
    </source>
</evidence>
<evidence type="ECO:0000313" key="2">
    <source>
        <dbReference type="EMBL" id="SCU69366.1"/>
    </source>
</evidence>
<sequence length="265" mass="29871">MRCVLFTLYVITSSFLTIGGTMKDKNKCTFRYFEVLPIDHEPEYQNGYVCDICFMEYSEGPFFHCSKSGKDVCLRCGGKMGLTPFTALVSKVMRPTVYWSESESSRAIALCYQIHRDILGCHFIDGANLLISTRDDLPSYFIDSNSCIEKSIVLSRSDIERRFPWAGEVAEVMGVNAVSFHETSACNDQSRLCFLSSFRVEGAFIEFRFSDGFCELVHCENGTIVAIRDSAVLSCFLMGLPVRWGRSLPKAASSVLEWYLKGGQR</sequence>
<reference evidence="2" key="1">
    <citation type="submission" date="2016-09" db="EMBL/GenBank/DDBJ databases">
        <authorList>
            <person name="Hebert L."/>
            <person name="Moumen B."/>
        </authorList>
    </citation>
    <scope>NUCLEOTIDE SEQUENCE [LARGE SCALE GENOMIC DNA]</scope>
    <source>
        <strain evidence="2">OVI</strain>
    </source>
</reference>